<protein>
    <submittedName>
        <fullName evidence="1">Uncharacterized protein</fullName>
    </submittedName>
</protein>
<dbReference type="OrthoDB" id="6695042at2"/>
<keyword evidence="2" id="KW-1185">Reference proteome</keyword>
<organism evidence="1 2">
    <name type="scientific">Acinetobacter tandoii DSM 14970 = CIP 107469</name>
    <dbReference type="NCBI Taxonomy" id="1120927"/>
    <lineage>
        <taxon>Bacteria</taxon>
        <taxon>Pseudomonadati</taxon>
        <taxon>Pseudomonadota</taxon>
        <taxon>Gammaproteobacteria</taxon>
        <taxon>Moraxellales</taxon>
        <taxon>Moraxellaceae</taxon>
        <taxon>Acinetobacter</taxon>
    </lineage>
</organism>
<gene>
    <name evidence="1" type="ORF">I593_03128</name>
</gene>
<sequence>MNISSVESHKRTHWYRFSQKELERLALEKIAQELGLDLTQSNLKSETRLFRQSQGIDVNTYECEIKIIESLDCKD</sequence>
<dbReference type="RefSeq" id="WP_016168146.1">
    <property type="nucleotide sequence ID" value="NZ_JHZG01000002.1"/>
</dbReference>
<dbReference type="eggNOG" id="ENOG5030381">
    <property type="taxonomic scope" value="Bacteria"/>
</dbReference>
<dbReference type="EMBL" id="AQFM01000042">
    <property type="protein sequence ID" value="EOR05044.1"/>
    <property type="molecule type" value="Genomic_DNA"/>
</dbReference>
<dbReference type="AlphaFoldDB" id="R9AS09"/>
<reference evidence="1 2" key="1">
    <citation type="submission" date="2013-03" db="EMBL/GenBank/DDBJ databases">
        <title>The Genome Sequence of Acinetobacter tandoii CIP 107469.</title>
        <authorList>
            <consortium name="The Broad Institute Genome Sequencing Platform"/>
            <consortium name="The Broad Institute Genome Sequencing Center for Infectious Disease"/>
            <person name="Cerqueira G."/>
            <person name="Feldgarden M."/>
            <person name="Courvalin P."/>
            <person name="Perichon B."/>
            <person name="Grillot-Courvalin C."/>
            <person name="Clermont D."/>
            <person name="Rocha E."/>
            <person name="Yoon E.-J."/>
            <person name="Nemec A."/>
            <person name="Walker B."/>
            <person name="Young S.K."/>
            <person name="Zeng Q."/>
            <person name="Gargeya S."/>
            <person name="Fitzgerald M."/>
            <person name="Haas B."/>
            <person name="Abouelleil A."/>
            <person name="Alvarado L."/>
            <person name="Arachchi H.M."/>
            <person name="Berlin A.M."/>
            <person name="Chapman S.B."/>
            <person name="Dewar J."/>
            <person name="Goldberg J."/>
            <person name="Griggs A."/>
            <person name="Gujja S."/>
            <person name="Hansen M."/>
            <person name="Howarth C."/>
            <person name="Imamovic A."/>
            <person name="Larimer J."/>
            <person name="McCowan C."/>
            <person name="Murphy C."/>
            <person name="Neiman D."/>
            <person name="Pearson M."/>
            <person name="Priest M."/>
            <person name="Roberts A."/>
            <person name="Saif S."/>
            <person name="Shea T."/>
            <person name="Sisk P."/>
            <person name="Sykes S."/>
            <person name="Wortman J."/>
            <person name="Nusbaum C."/>
            <person name="Birren B."/>
        </authorList>
    </citation>
    <scope>NUCLEOTIDE SEQUENCE [LARGE SCALE GENOMIC DNA]</scope>
    <source>
        <strain evidence="1 2">CIP 107469</strain>
    </source>
</reference>
<dbReference type="PATRIC" id="fig|1120927.3.peg.3044"/>
<proteinExistence type="predicted"/>
<name>R9AS09_9GAMM</name>
<evidence type="ECO:0000313" key="1">
    <source>
        <dbReference type="EMBL" id="EOR05044.1"/>
    </source>
</evidence>
<accession>R9AS09</accession>
<dbReference type="Proteomes" id="UP000016201">
    <property type="component" value="Unassembled WGS sequence"/>
</dbReference>
<evidence type="ECO:0000313" key="2">
    <source>
        <dbReference type="Proteomes" id="UP000016201"/>
    </source>
</evidence>
<comment type="caution">
    <text evidence="1">The sequence shown here is derived from an EMBL/GenBank/DDBJ whole genome shotgun (WGS) entry which is preliminary data.</text>
</comment>